<name>A0A3M2JP49_9CELL</name>
<dbReference type="FunFam" id="3.30.950.10:FF:000002">
    <property type="entry name" value="Ribosomal RNA small subunit methyltransferase I"/>
    <property type="match status" value="1"/>
</dbReference>
<dbReference type="CDD" id="cd11648">
    <property type="entry name" value="RsmI"/>
    <property type="match status" value="1"/>
</dbReference>
<feature type="domain" description="RsmI HTH" evidence="9">
    <location>
        <begin position="314"/>
        <end position="358"/>
    </location>
</feature>
<feature type="domain" description="Tetrapyrrole methylase" evidence="8">
    <location>
        <begin position="86"/>
        <end position="288"/>
    </location>
</feature>
<dbReference type="InterPro" id="IPR008189">
    <property type="entry name" value="rRNA_ssu_MeTfrase_I"/>
</dbReference>
<evidence type="ECO:0000256" key="4">
    <source>
        <dbReference type="ARBA" id="ARBA00022679"/>
    </source>
</evidence>
<keyword evidence="2 6" id="KW-0698">rRNA processing</keyword>
<keyword evidence="5 6" id="KW-0949">S-adenosyl-L-methionine</keyword>
<proteinExistence type="inferred from homology"/>
<sequence>MAPVCAPRGPLAGRSTAVLGVPVPGARTGGNTGRRSSPSSGRSSGWGTGLIVGGTAGTCCDAARPRGGGRLGAVTPTHPTGDPAGRLVLAATPIGDVEDASPRLRRLLAEADVVAAEDTRRLRALAARMGATVGGRVVSHHEHNESATTPELLEVVAAGGTVLVVTDAGMPAVSDPGFRVVAAAVEAGLRVTAAPGPSAVLTALALSGLPTDRFCFEGFPPRKPGERLRSLTALEREPRTMVFFEAPHRLAATLADMATAFGADRPAAVCRELTKTYEEVVRDGLGALATWAGEREVRGEIAVVVAGAPAREVASTADLVAEVLARADAGERLKDAVAEVAQVAGIPKRDLYAAALAARSR</sequence>
<comment type="function">
    <text evidence="6">Catalyzes the 2'-O-methylation of the ribose of cytidine 1402 (C1402) in 16S rRNA.</text>
</comment>
<evidence type="ECO:0000256" key="5">
    <source>
        <dbReference type="ARBA" id="ARBA00022691"/>
    </source>
</evidence>
<dbReference type="Proteomes" id="UP000269289">
    <property type="component" value="Unassembled WGS sequence"/>
</dbReference>
<evidence type="ECO:0000313" key="11">
    <source>
        <dbReference type="Proteomes" id="UP000269289"/>
    </source>
</evidence>
<protein>
    <recommendedName>
        <fullName evidence="6">Ribosomal RNA small subunit methyltransferase I</fullName>
        <ecNumber evidence="6">2.1.1.198</ecNumber>
    </recommendedName>
    <alternativeName>
        <fullName evidence="6">16S rRNA 2'-O-ribose C1402 methyltransferase</fullName>
    </alternativeName>
    <alternativeName>
        <fullName evidence="6">rRNA (cytidine-2'-O-)-methyltransferase RsmI</fullName>
    </alternativeName>
</protein>
<comment type="subcellular location">
    <subcellularLocation>
        <location evidence="6">Cytoplasm</location>
    </subcellularLocation>
</comment>
<evidence type="ECO:0000256" key="2">
    <source>
        <dbReference type="ARBA" id="ARBA00022552"/>
    </source>
</evidence>
<organism evidence="10 11">
    <name type="scientific">Cellulomonas triticagri</name>
    <dbReference type="NCBI Taxonomy" id="2483352"/>
    <lineage>
        <taxon>Bacteria</taxon>
        <taxon>Bacillati</taxon>
        <taxon>Actinomycetota</taxon>
        <taxon>Actinomycetes</taxon>
        <taxon>Micrococcales</taxon>
        <taxon>Cellulomonadaceae</taxon>
        <taxon>Cellulomonas</taxon>
    </lineage>
</organism>
<dbReference type="NCBIfam" id="TIGR00096">
    <property type="entry name" value="16S rRNA (cytidine(1402)-2'-O)-methyltransferase"/>
    <property type="match status" value="1"/>
</dbReference>
<dbReference type="SUPFAM" id="SSF53790">
    <property type="entry name" value="Tetrapyrrole methylase"/>
    <property type="match status" value="1"/>
</dbReference>
<evidence type="ECO:0000256" key="3">
    <source>
        <dbReference type="ARBA" id="ARBA00022603"/>
    </source>
</evidence>
<dbReference type="InterPro" id="IPR014777">
    <property type="entry name" value="4pyrrole_Mease_sub1"/>
</dbReference>
<dbReference type="Pfam" id="PF00590">
    <property type="entry name" value="TP_methylase"/>
    <property type="match status" value="1"/>
</dbReference>
<evidence type="ECO:0000256" key="6">
    <source>
        <dbReference type="HAMAP-Rule" id="MF_01877"/>
    </source>
</evidence>
<evidence type="ECO:0000256" key="7">
    <source>
        <dbReference type="SAM" id="MobiDB-lite"/>
    </source>
</evidence>
<evidence type="ECO:0000259" key="8">
    <source>
        <dbReference type="Pfam" id="PF00590"/>
    </source>
</evidence>
<reference evidence="10 11" key="1">
    <citation type="submission" date="2018-10" db="EMBL/GenBank/DDBJ databases">
        <title>Isolation, diversity and antifungal activity of actinobacteria from wheat.</title>
        <authorList>
            <person name="Han C."/>
        </authorList>
    </citation>
    <scope>NUCLEOTIDE SEQUENCE [LARGE SCALE GENOMIC DNA]</scope>
    <source>
        <strain evidence="10 11">NEAU-YY56</strain>
    </source>
</reference>
<dbReference type="GO" id="GO:0070677">
    <property type="term" value="F:rRNA (cytosine-2'-O-)-methyltransferase activity"/>
    <property type="evidence" value="ECO:0007669"/>
    <property type="project" value="UniProtKB-UniRule"/>
</dbReference>
<dbReference type="EC" id="2.1.1.198" evidence="6"/>
<feature type="region of interest" description="Disordered" evidence="7">
    <location>
        <begin position="1"/>
        <end position="48"/>
    </location>
</feature>
<dbReference type="InterPro" id="IPR000878">
    <property type="entry name" value="4pyrrol_Mease"/>
</dbReference>
<dbReference type="InterPro" id="IPR014776">
    <property type="entry name" value="4pyrrole_Mease_sub2"/>
</dbReference>
<dbReference type="Pfam" id="PF23016">
    <property type="entry name" value="RsmI_C"/>
    <property type="match status" value="1"/>
</dbReference>
<dbReference type="FunFam" id="3.40.1010.10:FF:000007">
    <property type="entry name" value="Ribosomal RNA small subunit methyltransferase I"/>
    <property type="match status" value="1"/>
</dbReference>
<comment type="catalytic activity">
    <reaction evidence="6">
        <text>cytidine(1402) in 16S rRNA + S-adenosyl-L-methionine = 2'-O-methylcytidine(1402) in 16S rRNA + S-adenosyl-L-homocysteine + H(+)</text>
        <dbReference type="Rhea" id="RHEA:42924"/>
        <dbReference type="Rhea" id="RHEA-COMP:10285"/>
        <dbReference type="Rhea" id="RHEA-COMP:10286"/>
        <dbReference type="ChEBI" id="CHEBI:15378"/>
        <dbReference type="ChEBI" id="CHEBI:57856"/>
        <dbReference type="ChEBI" id="CHEBI:59789"/>
        <dbReference type="ChEBI" id="CHEBI:74495"/>
        <dbReference type="ChEBI" id="CHEBI:82748"/>
        <dbReference type="EC" id="2.1.1.198"/>
    </reaction>
</comment>
<evidence type="ECO:0000259" key="9">
    <source>
        <dbReference type="Pfam" id="PF23016"/>
    </source>
</evidence>
<gene>
    <name evidence="6 10" type="primary">rsmI</name>
    <name evidence="10" type="ORF">EBM89_08690</name>
</gene>
<dbReference type="PANTHER" id="PTHR46111:SF1">
    <property type="entry name" value="RIBOSOMAL RNA SMALL SUBUNIT METHYLTRANSFERASE I"/>
    <property type="match status" value="1"/>
</dbReference>
<dbReference type="GO" id="GO:0005737">
    <property type="term" value="C:cytoplasm"/>
    <property type="evidence" value="ECO:0007669"/>
    <property type="project" value="UniProtKB-SubCell"/>
</dbReference>
<evidence type="ECO:0000256" key="1">
    <source>
        <dbReference type="ARBA" id="ARBA00022490"/>
    </source>
</evidence>
<dbReference type="OrthoDB" id="9809084at2"/>
<dbReference type="HAMAP" id="MF_01877">
    <property type="entry name" value="16SrRNA_methyltr_I"/>
    <property type="match status" value="1"/>
</dbReference>
<dbReference type="Gene3D" id="3.30.950.10">
    <property type="entry name" value="Methyltransferase, Cobalt-precorrin-4 Transmethylase, Domain 2"/>
    <property type="match status" value="1"/>
</dbReference>
<dbReference type="InterPro" id="IPR053910">
    <property type="entry name" value="RsmI_HTH"/>
</dbReference>
<feature type="compositionally biased region" description="Low complexity" evidence="7">
    <location>
        <begin position="33"/>
        <end position="43"/>
    </location>
</feature>
<dbReference type="PANTHER" id="PTHR46111">
    <property type="entry name" value="RIBOSOMAL RNA SMALL SUBUNIT METHYLTRANSFERASE I"/>
    <property type="match status" value="1"/>
</dbReference>
<keyword evidence="1 6" id="KW-0963">Cytoplasm</keyword>
<comment type="caution">
    <text evidence="10">The sequence shown here is derived from an EMBL/GenBank/DDBJ whole genome shotgun (WGS) entry which is preliminary data.</text>
</comment>
<dbReference type="InterPro" id="IPR035996">
    <property type="entry name" value="4pyrrol_Methylase_sf"/>
</dbReference>
<dbReference type="AlphaFoldDB" id="A0A3M2JP49"/>
<keyword evidence="3 6" id="KW-0489">Methyltransferase</keyword>
<accession>A0A3M2JP49</accession>
<dbReference type="EMBL" id="RFFI01000038">
    <property type="protein sequence ID" value="RMI12455.1"/>
    <property type="molecule type" value="Genomic_DNA"/>
</dbReference>
<comment type="similarity">
    <text evidence="6">Belongs to the methyltransferase superfamily. RsmI family.</text>
</comment>
<keyword evidence="11" id="KW-1185">Reference proteome</keyword>
<keyword evidence="4 6" id="KW-0808">Transferase</keyword>
<evidence type="ECO:0000313" key="10">
    <source>
        <dbReference type="EMBL" id="RMI12455.1"/>
    </source>
</evidence>
<dbReference type="Gene3D" id="3.40.1010.10">
    <property type="entry name" value="Cobalt-precorrin-4 Transmethylase, Domain 1"/>
    <property type="match status" value="1"/>
</dbReference>